<sequence>MFHARPHPSCERTAAMTHRHSDSATTPSLTGSTGHGESSTGGARFALTRTDITVLAGGFAIAGGALGWFLPVLVTWVGRIPFLDLPQVVTWAAALESPAMAVVRPGAGVLLGLLVTALVAFTTTNLEIHDDRIVIDGHDGRREIRRTSCAGVWFEDGNLVVLGTGGGTLFRGSVEGNRTRIERAFRAHGYPFGTV</sequence>
<feature type="transmembrane region" description="Helical" evidence="2">
    <location>
        <begin position="54"/>
        <end position="78"/>
    </location>
</feature>
<evidence type="ECO:0000313" key="4">
    <source>
        <dbReference type="EMBL" id="GAA2000968.1"/>
    </source>
</evidence>
<evidence type="ECO:0000256" key="2">
    <source>
        <dbReference type="SAM" id="Phobius"/>
    </source>
</evidence>
<accession>A0ABP5EKI3</accession>
<comment type="caution">
    <text evidence="4">The sequence shown here is derived from an EMBL/GenBank/DDBJ whole genome shotgun (WGS) entry which is preliminary data.</text>
</comment>
<organism evidence="4 5">
    <name type="scientific">Brevibacterium samyangense</name>
    <dbReference type="NCBI Taxonomy" id="366888"/>
    <lineage>
        <taxon>Bacteria</taxon>
        <taxon>Bacillati</taxon>
        <taxon>Actinomycetota</taxon>
        <taxon>Actinomycetes</taxon>
        <taxon>Micrococcales</taxon>
        <taxon>Brevibacteriaceae</taxon>
        <taxon>Brevibacterium</taxon>
    </lineage>
</organism>
<feature type="compositionally biased region" description="Low complexity" evidence="1">
    <location>
        <begin position="30"/>
        <end position="40"/>
    </location>
</feature>
<name>A0ABP5EKI3_9MICO</name>
<dbReference type="InterPro" id="IPR057798">
    <property type="entry name" value="PH_YqeB"/>
</dbReference>
<evidence type="ECO:0000313" key="5">
    <source>
        <dbReference type="Proteomes" id="UP001500755"/>
    </source>
</evidence>
<keyword evidence="2" id="KW-0812">Transmembrane</keyword>
<protein>
    <recommendedName>
        <fullName evidence="3">YqeB PH domain-containing protein</fullName>
    </recommendedName>
</protein>
<reference evidence="5" key="1">
    <citation type="journal article" date="2019" name="Int. J. Syst. Evol. Microbiol.">
        <title>The Global Catalogue of Microorganisms (GCM) 10K type strain sequencing project: providing services to taxonomists for standard genome sequencing and annotation.</title>
        <authorList>
            <consortium name="The Broad Institute Genomics Platform"/>
            <consortium name="The Broad Institute Genome Sequencing Center for Infectious Disease"/>
            <person name="Wu L."/>
            <person name="Ma J."/>
        </authorList>
    </citation>
    <scope>NUCLEOTIDE SEQUENCE [LARGE SCALE GENOMIC DNA]</scope>
    <source>
        <strain evidence="5">JCM 14546</strain>
    </source>
</reference>
<gene>
    <name evidence="4" type="ORF">GCM10009755_06440</name>
</gene>
<feature type="domain" description="YqeB PH" evidence="3">
    <location>
        <begin position="46"/>
        <end position="191"/>
    </location>
</feature>
<keyword evidence="2" id="KW-0472">Membrane</keyword>
<dbReference type="Proteomes" id="UP001500755">
    <property type="component" value="Unassembled WGS sequence"/>
</dbReference>
<dbReference type="EMBL" id="BAAANO010000005">
    <property type="protein sequence ID" value="GAA2000968.1"/>
    <property type="molecule type" value="Genomic_DNA"/>
</dbReference>
<keyword evidence="5" id="KW-1185">Reference proteome</keyword>
<evidence type="ECO:0000256" key="1">
    <source>
        <dbReference type="SAM" id="MobiDB-lite"/>
    </source>
</evidence>
<feature type="transmembrane region" description="Helical" evidence="2">
    <location>
        <begin position="98"/>
        <end position="122"/>
    </location>
</feature>
<evidence type="ECO:0000259" key="3">
    <source>
        <dbReference type="Pfam" id="PF23494"/>
    </source>
</evidence>
<proteinExistence type="predicted"/>
<dbReference type="Pfam" id="PF23494">
    <property type="entry name" value="bPH_10"/>
    <property type="match status" value="1"/>
</dbReference>
<keyword evidence="2" id="KW-1133">Transmembrane helix</keyword>
<feature type="region of interest" description="Disordered" evidence="1">
    <location>
        <begin position="1"/>
        <end position="40"/>
    </location>
</feature>